<dbReference type="GO" id="GO:0015280">
    <property type="term" value="F:ligand-gated sodium channel activity"/>
    <property type="evidence" value="ECO:0007669"/>
    <property type="project" value="TreeGrafter"/>
</dbReference>
<evidence type="ECO:0000256" key="3">
    <source>
        <dbReference type="ARBA" id="ARBA00022448"/>
    </source>
</evidence>
<dbReference type="STRING" id="105785.A0A2J7PQL0"/>
<proteinExistence type="inferred from homology"/>
<evidence type="ECO:0000313" key="14">
    <source>
        <dbReference type="EMBL" id="PNF18623.1"/>
    </source>
</evidence>
<dbReference type="InterPro" id="IPR001873">
    <property type="entry name" value="ENaC"/>
</dbReference>
<evidence type="ECO:0000256" key="5">
    <source>
        <dbReference type="ARBA" id="ARBA00022692"/>
    </source>
</evidence>
<feature type="transmembrane region" description="Helical" evidence="13">
    <location>
        <begin position="517"/>
        <end position="543"/>
    </location>
</feature>
<keyword evidence="3 12" id="KW-0813">Transport</keyword>
<gene>
    <name evidence="14" type="ORF">B7P43_G05024</name>
</gene>
<evidence type="ECO:0000256" key="13">
    <source>
        <dbReference type="SAM" id="Phobius"/>
    </source>
</evidence>
<dbReference type="EMBL" id="NEVH01022635">
    <property type="protein sequence ID" value="PNF18623.1"/>
    <property type="molecule type" value="Genomic_DNA"/>
</dbReference>
<dbReference type="PANTHER" id="PTHR11690:SF240">
    <property type="entry name" value="PICKPOCKET 25-RELATED"/>
    <property type="match status" value="1"/>
</dbReference>
<evidence type="ECO:0000256" key="10">
    <source>
        <dbReference type="ARBA" id="ARBA00023201"/>
    </source>
</evidence>
<evidence type="ECO:0000256" key="2">
    <source>
        <dbReference type="ARBA" id="ARBA00007193"/>
    </source>
</evidence>
<evidence type="ECO:0000256" key="6">
    <source>
        <dbReference type="ARBA" id="ARBA00022989"/>
    </source>
</evidence>
<keyword evidence="5 12" id="KW-0812">Transmembrane</keyword>
<keyword evidence="15" id="KW-1185">Reference proteome</keyword>
<dbReference type="GO" id="GO:0005886">
    <property type="term" value="C:plasma membrane"/>
    <property type="evidence" value="ECO:0007669"/>
    <property type="project" value="TreeGrafter"/>
</dbReference>
<dbReference type="Proteomes" id="UP000235965">
    <property type="component" value="Unassembled WGS sequence"/>
</dbReference>
<dbReference type="PRINTS" id="PR01078">
    <property type="entry name" value="AMINACHANNEL"/>
</dbReference>
<keyword evidence="4 12" id="KW-0894">Sodium channel</keyword>
<evidence type="ECO:0000256" key="8">
    <source>
        <dbReference type="ARBA" id="ARBA00023065"/>
    </source>
</evidence>
<dbReference type="InParanoid" id="A0A2J7PQL0"/>
<dbReference type="Gene3D" id="1.10.287.770">
    <property type="entry name" value="YojJ-like"/>
    <property type="match status" value="1"/>
</dbReference>
<evidence type="ECO:0000256" key="9">
    <source>
        <dbReference type="ARBA" id="ARBA00023136"/>
    </source>
</evidence>
<comment type="subcellular location">
    <subcellularLocation>
        <location evidence="1">Membrane</location>
        <topology evidence="1">Multi-pass membrane protein</topology>
    </subcellularLocation>
</comment>
<reference evidence="14 15" key="1">
    <citation type="submission" date="2017-12" db="EMBL/GenBank/DDBJ databases">
        <title>Hemimetabolous genomes reveal molecular basis of termite eusociality.</title>
        <authorList>
            <person name="Harrison M.C."/>
            <person name="Jongepier E."/>
            <person name="Robertson H.M."/>
            <person name="Arning N."/>
            <person name="Bitard-Feildel T."/>
            <person name="Chao H."/>
            <person name="Childers C.P."/>
            <person name="Dinh H."/>
            <person name="Doddapaneni H."/>
            <person name="Dugan S."/>
            <person name="Gowin J."/>
            <person name="Greiner C."/>
            <person name="Han Y."/>
            <person name="Hu H."/>
            <person name="Hughes D.S.T."/>
            <person name="Huylmans A.-K."/>
            <person name="Kemena C."/>
            <person name="Kremer L.P.M."/>
            <person name="Lee S.L."/>
            <person name="Lopez-Ezquerra A."/>
            <person name="Mallet L."/>
            <person name="Monroy-Kuhn J.M."/>
            <person name="Moser A."/>
            <person name="Murali S.C."/>
            <person name="Muzny D.M."/>
            <person name="Otani S."/>
            <person name="Piulachs M.-D."/>
            <person name="Poelchau M."/>
            <person name="Qu J."/>
            <person name="Schaub F."/>
            <person name="Wada-Katsumata A."/>
            <person name="Worley K.C."/>
            <person name="Xie Q."/>
            <person name="Ylla G."/>
            <person name="Poulsen M."/>
            <person name="Gibbs R.A."/>
            <person name="Schal C."/>
            <person name="Richards S."/>
            <person name="Belles X."/>
            <person name="Korb J."/>
            <person name="Bornberg-Bauer E."/>
        </authorList>
    </citation>
    <scope>NUCLEOTIDE SEQUENCE [LARGE SCALE GENOMIC DNA]</scope>
    <source>
        <tissue evidence="14">Whole body</tissue>
    </source>
</reference>
<dbReference type="PANTHER" id="PTHR11690">
    <property type="entry name" value="AMILORIDE-SENSITIVE SODIUM CHANNEL-RELATED"/>
    <property type="match status" value="1"/>
</dbReference>
<evidence type="ECO:0008006" key="16">
    <source>
        <dbReference type="Google" id="ProtNLM"/>
    </source>
</evidence>
<keyword evidence="9 13" id="KW-0472">Membrane</keyword>
<dbReference type="FunCoup" id="A0A2J7PQL0">
    <property type="interactions" value="39"/>
</dbReference>
<evidence type="ECO:0000256" key="12">
    <source>
        <dbReference type="RuleBase" id="RU000679"/>
    </source>
</evidence>
<dbReference type="OrthoDB" id="6628406at2759"/>
<keyword evidence="10 12" id="KW-0739">Sodium transport</keyword>
<organism evidence="14 15">
    <name type="scientific">Cryptotermes secundus</name>
    <dbReference type="NCBI Taxonomy" id="105785"/>
    <lineage>
        <taxon>Eukaryota</taxon>
        <taxon>Metazoa</taxon>
        <taxon>Ecdysozoa</taxon>
        <taxon>Arthropoda</taxon>
        <taxon>Hexapoda</taxon>
        <taxon>Insecta</taxon>
        <taxon>Pterygota</taxon>
        <taxon>Neoptera</taxon>
        <taxon>Polyneoptera</taxon>
        <taxon>Dictyoptera</taxon>
        <taxon>Blattodea</taxon>
        <taxon>Blattoidea</taxon>
        <taxon>Termitoidae</taxon>
        <taxon>Kalotermitidae</taxon>
        <taxon>Cryptotermitinae</taxon>
        <taxon>Cryptotermes</taxon>
    </lineage>
</organism>
<protein>
    <recommendedName>
        <fullName evidence="16">Pickpocket protein 28</fullName>
    </recommendedName>
</protein>
<name>A0A2J7PQL0_9NEOP</name>
<sequence length="593" mass="68425">MGKPEGRSSLGRPRRRWVNNIKMDLRDIGRDGMDWIDLVQDRDQWRALVDTRRQGGCHKHSVSAFVYRSVAITDKAMGRWGNHRRHNIQPHRTKHTGAQQSISLAIGRYTKEFFEDTTIQGLRYIVAANTHPLETLLWAAVTVLASVGAMFVVLRSWEHYVANPTVLSLEKDYRQWSTLFPAVTICFLQNLNHTRARQEIHKMWGNVDDHKMEYYLGFLNTLTNASLYNLHEFERYEKDTTLDKIGDLEDLATKVQNRLQQYDISLMDEETRVKLRPTLSELGLCFTWGSSITHLFAPRNASPPSPSEDLVTPCRYEDLPRGIHVSSLPTDLKLYVHSTDDMPLIPRSKPHWEFRGFEREVYVQHKQTVASPELRRLNPEQRRCLFRDEVKYHQVSSREPTLPFYTYNLCNMACRRRAASRVCGCIPFFYRTLGGGKVCDARGMACLSRFKSNLTENVQCSCYETCELTRYSVESDGAYPLISDYAVSELSVQFFVGIKTFTKTRLRRDVIYSFEDLLVSFGGTVSFFLGCSVLSGLEFAYYFTLRLGCKVWMRHHKKITTRRPAAVQQPSMRVTRSIAAFGTIKSANIPWAQ</sequence>
<dbReference type="Pfam" id="PF00858">
    <property type="entry name" value="ASC"/>
    <property type="match status" value="1"/>
</dbReference>
<keyword evidence="8 12" id="KW-0406">Ion transport</keyword>
<comment type="caution">
    <text evidence="14">The sequence shown here is derived from an EMBL/GenBank/DDBJ whole genome shotgun (WGS) entry which is preliminary data.</text>
</comment>
<evidence type="ECO:0000256" key="7">
    <source>
        <dbReference type="ARBA" id="ARBA00023053"/>
    </source>
</evidence>
<evidence type="ECO:0000256" key="4">
    <source>
        <dbReference type="ARBA" id="ARBA00022461"/>
    </source>
</evidence>
<keyword evidence="11 12" id="KW-0407">Ion channel</keyword>
<keyword evidence="6 13" id="KW-1133">Transmembrane helix</keyword>
<keyword evidence="7" id="KW-0915">Sodium</keyword>
<accession>A0A2J7PQL0</accession>
<dbReference type="AlphaFoldDB" id="A0A2J7PQL0"/>
<evidence type="ECO:0000256" key="1">
    <source>
        <dbReference type="ARBA" id="ARBA00004141"/>
    </source>
</evidence>
<evidence type="ECO:0000256" key="11">
    <source>
        <dbReference type="ARBA" id="ARBA00023303"/>
    </source>
</evidence>
<comment type="similarity">
    <text evidence="2 12">Belongs to the amiloride-sensitive sodium channel (TC 1.A.6) family.</text>
</comment>
<evidence type="ECO:0000313" key="15">
    <source>
        <dbReference type="Proteomes" id="UP000235965"/>
    </source>
</evidence>